<evidence type="ECO:0000313" key="1">
    <source>
        <dbReference type="EMBL" id="PWA87280.1"/>
    </source>
</evidence>
<dbReference type="GO" id="GO:0003964">
    <property type="term" value="F:RNA-directed DNA polymerase activity"/>
    <property type="evidence" value="ECO:0007669"/>
    <property type="project" value="UniProtKB-KW"/>
</dbReference>
<keyword evidence="1" id="KW-0695">RNA-directed DNA polymerase</keyword>
<dbReference type="PANTHER" id="PTHR36617:SF15">
    <property type="entry name" value="REVERSE TRANSCRIPTASE ZINC-BINDING DOMAIN-CONTAINING PROTEIN"/>
    <property type="match status" value="1"/>
</dbReference>
<dbReference type="EMBL" id="PKPP01000929">
    <property type="protein sequence ID" value="PWA87280.1"/>
    <property type="molecule type" value="Genomic_DNA"/>
</dbReference>
<dbReference type="AlphaFoldDB" id="A0A2U1PNI4"/>
<comment type="caution">
    <text evidence="1">The sequence shown here is derived from an EMBL/GenBank/DDBJ whole genome shotgun (WGS) entry which is preliminary data.</text>
</comment>
<proteinExistence type="predicted"/>
<organism evidence="1 2">
    <name type="scientific">Artemisia annua</name>
    <name type="common">Sweet wormwood</name>
    <dbReference type="NCBI Taxonomy" id="35608"/>
    <lineage>
        <taxon>Eukaryota</taxon>
        <taxon>Viridiplantae</taxon>
        <taxon>Streptophyta</taxon>
        <taxon>Embryophyta</taxon>
        <taxon>Tracheophyta</taxon>
        <taxon>Spermatophyta</taxon>
        <taxon>Magnoliopsida</taxon>
        <taxon>eudicotyledons</taxon>
        <taxon>Gunneridae</taxon>
        <taxon>Pentapetalae</taxon>
        <taxon>asterids</taxon>
        <taxon>campanulids</taxon>
        <taxon>Asterales</taxon>
        <taxon>Asteraceae</taxon>
        <taxon>Asteroideae</taxon>
        <taxon>Anthemideae</taxon>
        <taxon>Artemisiinae</taxon>
        <taxon>Artemisia</taxon>
    </lineage>
</organism>
<dbReference type="OrthoDB" id="676709at2759"/>
<keyword evidence="1" id="KW-0808">Transferase</keyword>
<name>A0A2U1PNI4_ARTAN</name>
<dbReference type="Proteomes" id="UP000245207">
    <property type="component" value="Unassembled WGS sequence"/>
</dbReference>
<reference evidence="1 2" key="1">
    <citation type="journal article" date="2018" name="Mol. Plant">
        <title>The genome of Artemisia annua provides insight into the evolution of Asteraceae family and artemisinin biosynthesis.</title>
        <authorList>
            <person name="Shen Q."/>
            <person name="Zhang L."/>
            <person name="Liao Z."/>
            <person name="Wang S."/>
            <person name="Yan T."/>
            <person name="Shi P."/>
            <person name="Liu M."/>
            <person name="Fu X."/>
            <person name="Pan Q."/>
            <person name="Wang Y."/>
            <person name="Lv Z."/>
            <person name="Lu X."/>
            <person name="Zhang F."/>
            <person name="Jiang W."/>
            <person name="Ma Y."/>
            <person name="Chen M."/>
            <person name="Hao X."/>
            <person name="Li L."/>
            <person name="Tang Y."/>
            <person name="Lv G."/>
            <person name="Zhou Y."/>
            <person name="Sun X."/>
            <person name="Brodelius P.E."/>
            <person name="Rose J.K.C."/>
            <person name="Tang K."/>
        </authorList>
    </citation>
    <scope>NUCLEOTIDE SEQUENCE [LARGE SCALE GENOMIC DNA]</scope>
    <source>
        <strain evidence="2">cv. Huhao1</strain>
        <tissue evidence="1">Leaf</tissue>
    </source>
</reference>
<accession>A0A2U1PNI4</accession>
<evidence type="ECO:0000313" key="2">
    <source>
        <dbReference type="Proteomes" id="UP000245207"/>
    </source>
</evidence>
<dbReference type="PANTHER" id="PTHR36617">
    <property type="entry name" value="PROTEIN, PUTATIVE-RELATED"/>
    <property type="match status" value="1"/>
</dbReference>
<keyword evidence="2" id="KW-1185">Reference proteome</keyword>
<protein>
    <submittedName>
        <fullName evidence="1">RNA-directed DNA polymerase, eukaryota</fullName>
    </submittedName>
</protein>
<gene>
    <name evidence="1" type="ORF">CTI12_AA133520</name>
</gene>
<keyword evidence="1" id="KW-0548">Nucleotidyltransferase</keyword>
<sequence>MRNNFFIGDDLEDKKMSWVKWKRCLTSKEEGGLGAGSILGLNIGLLFKWIWRFLNNSSDLWIHVIQCIYGPDGGINTAPNRSRKSSSWGSILSSVNSIKHNGIDLISLCSHKIGNGSGTRFWEDIWYGDQSLKVLFPRIYLLDSNKSCSIADRVCSLDWTTVPRHNPRGGVETIQFNALKNTIGSITLTDQRDSWKWSLNASVGFSVASVRSLVDSKTLDADSPRSREKLGNEAICRSTW</sequence>